<gene>
    <name evidence="3" type="ORF">TBIB3V08_LOCUS11635</name>
</gene>
<dbReference type="FunFam" id="3.10.50.10:FF:000001">
    <property type="entry name" value="Chitinase 3-like 1"/>
    <property type="match status" value="1"/>
</dbReference>
<dbReference type="InterPro" id="IPR017853">
    <property type="entry name" value="GH"/>
</dbReference>
<dbReference type="PROSITE" id="PS51910">
    <property type="entry name" value="GH18_2"/>
    <property type="match status" value="1"/>
</dbReference>
<dbReference type="GO" id="GO:0005975">
    <property type="term" value="P:carbohydrate metabolic process"/>
    <property type="evidence" value="ECO:0007669"/>
    <property type="project" value="InterPro"/>
</dbReference>
<dbReference type="Gene3D" id="3.20.20.80">
    <property type="entry name" value="Glycosidases"/>
    <property type="match status" value="2"/>
</dbReference>
<name>A0A7R9I8J8_9NEOP</name>
<evidence type="ECO:0000313" key="3">
    <source>
        <dbReference type="EMBL" id="CAD7449360.1"/>
    </source>
</evidence>
<dbReference type="Pfam" id="PF00704">
    <property type="entry name" value="Glyco_hydro_18"/>
    <property type="match status" value="2"/>
</dbReference>
<sequence>MSELTKKPVLSELSQVHRFRDNQMSGFNEGFNALELGSQFHSDSVQSRSSSMSPTTVEFENECRSLPPYILLYLCHRTFGTKIQLYLVRPPDLISLLPLPPTLLLRSVRVIRENPLSGEDCDREAGPVVHTTVRQLSREDAPARFHPHRQNWVTMRLWICFMAVSSIITVAKAQGRVVCYFASWSLTRTGDSQYRIEDIDPYLCTHVIYAFANLASDGTIQVSDPSTDSSTGLGIYGYNRLNRLKQQNPNLKTLIAVGGGSAGSAIFSQVFNNAALRAAFVAFADTLVALRNSFNPLGLILTVACPSPSYYIRVSYDITRIAQNVDFINLMTYDFHNGYQSTTGLNAPLYVRQTDPDKELNVYAGVENWLNNGAPAEKIVLGMGFYGTAFILTDPSNNGVGAPASGAGGSGGTLMYNQICQSQMVDDGWNINWDDEADVPFANRGTLWVGYDDPDSIAEKAQYALDKGLGGAMVWSIDMDDFSGNCGDKNVLLQKIKGIIG</sequence>
<dbReference type="GO" id="GO:0004568">
    <property type="term" value="F:chitinase activity"/>
    <property type="evidence" value="ECO:0007669"/>
    <property type="project" value="TreeGrafter"/>
</dbReference>
<dbReference type="InterPro" id="IPR029070">
    <property type="entry name" value="Chitinase_insertion_sf"/>
</dbReference>
<keyword evidence="1" id="KW-1015">Disulfide bond</keyword>
<dbReference type="PANTHER" id="PTHR11177">
    <property type="entry name" value="CHITINASE"/>
    <property type="match status" value="1"/>
</dbReference>
<dbReference type="InterPro" id="IPR001223">
    <property type="entry name" value="Glyco_hydro18_cat"/>
</dbReference>
<dbReference type="PANTHER" id="PTHR11177:SF360">
    <property type="entry name" value="CHITINASE 4-RELATED"/>
    <property type="match status" value="1"/>
</dbReference>
<dbReference type="Gene3D" id="3.10.50.10">
    <property type="match status" value="1"/>
</dbReference>
<dbReference type="InterPro" id="IPR011583">
    <property type="entry name" value="Chitinase_II/V-like_cat"/>
</dbReference>
<dbReference type="SUPFAM" id="SSF54556">
    <property type="entry name" value="Chitinase insertion domain"/>
    <property type="match status" value="1"/>
</dbReference>
<dbReference type="GO" id="GO:0008061">
    <property type="term" value="F:chitin binding"/>
    <property type="evidence" value="ECO:0007669"/>
    <property type="project" value="InterPro"/>
</dbReference>
<evidence type="ECO:0000256" key="1">
    <source>
        <dbReference type="ARBA" id="ARBA00023157"/>
    </source>
</evidence>
<dbReference type="AlphaFoldDB" id="A0A7R9I8J8"/>
<accession>A0A7R9I8J8</accession>
<dbReference type="SUPFAM" id="SSF51445">
    <property type="entry name" value="(Trans)glycosidases"/>
    <property type="match status" value="1"/>
</dbReference>
<dbReference type="EMBL" id="OD571550">
    <property type="protein sequence ID" value="CAD7449360.1"/>
    <property type="molecule type" value="Genomic_DNA"/>
</dbReference>
<dbReference type="GO" id="GO:0006032">
    <property type="term" value="P:chitin catabolic process"/>
    <property type="evidence" value="ECO:0007669"/>
    <property type="project" value="TreeGrafter"/>
</dbReference>
<protein>
    <recommendedName>
        <fullName evidence="2">GH18 domain-containing protein</fullName>
    </recommendedName>
</protein>
<dbReference type="GO" id="GO:0005576">
    <property type="term" value="C:extracellular region"/>
    <property type="evidence" value="ECO:0007669"/>
    <property type="project" value="TreeGrafter"/>
</dbReference>
<organism evidence="3">
    <name type="scientific">Timema bartmani</name>
    <dbReference type="NCBI Taxonomy" id="61472"/>
    <lineage>
        <taxon>Eukaryota</taxon>
        <taxon>Metazoa</taxon>
        <taxon>Ecdysozoa</taxon>
        <taxon>Arthropoda</taxon>
        <taxon>Hexapoda</taxon>
        <taxon>Insecta</taxon>
        <taxon>Pterygota</taxon>
        <taxon>Neoptera</taxon>
        <taxon>Polyneoptera</taxon>
        <taxon>Phasmatodea</taxon>
        <taxon>Timematodea</taxon>
        <taxon>Timematoidea</taxon>
        <taxon>Timematidae</taxon>
        <taxon>Timema</taxon>
    </lineage>
</organism>
<reference evidence="3" key="1">
    <citation type="submission" date="2020-11" db="EMBL/GenBank/DDBJ databases">
        <authorList>
            <person name="Tran Van P."/>
        </authorList>
    </citation>
    <scope>NUCLEOTIDE SEQUENCE</scope>
</reference>
<evidence type="ECO:0000259" key="2">
    <source>
        <dbReference type="PROSITE" id="PS51910"/>
    </source>
</evidence>
<dbReference type="SMART" id="SM00636">
    <property type="entry name" value="Glyco_18"/>
    <property type="match status" value="1"/>
</dbReference>
<proteinExistence type="predicted"/>
<feature type="domain" description="GH18" evidence="2">
    <location>
        <begin position="175"/>
        <end position="501"/>
    </location>
</feature>
<dbReference type="InterPro" id="IPR050314">
    <property type="entry name" value="Glycosyl_Hydrlase_18"/>
</dbReference>